<dbReference type="EMBL" id="JAUEPT010000035">
    <property type="protein sequence ID" value="KAK0440124.1"/>
    <property type="molecule type" value="Genomic_DNA"/>
</dbReference>
<dbReference type="Proteomes" id="UP001175226">
    <property type="component" value="Unassembled WGS sequence"/>
</dbReference>
<reference evidence="1" key="1">
    <citation type="submission" date="2023-06" db="EMBL/GenBank/DDBJ databases">
        <authorList>
            <consortium name="Lawrence Berkeley National Laboratory"/>
            <person name="Ahrendt S."/>
            <person name="Sahu N."/>
            <person name="Indic B."/>
            <person name="Wong-Bajracharya J."/>
            <person name="Merenyi Z."/>
            <person name="Ke H.-M."/>
            <person name="Monk M."/>
            <person name="Kocsube S."/>
            <person name="Drula E."/>
            <person name="Lipzen A."/>
            <person name="Balint B."/>
            <person name="Henrissat B."/>
            <person name="Andreopoulos B."/>
            <person name="Martin F.M."/>
            <person name="Harder C.B."/>
            <person name="Rigling D."/>
            <person name="Ford K.L."/>
            <person name="Foster G.D."/>
            <person name="Pangilinan J."/>
            <person name="Papanicolaou A."/>
            <person name="Barry K."/>
            <person name="LaButti K."/>
            <person name="Viragh M."/>
            <person name="Koriabine M."/>
            <person name="Yan M."/>
            <person name="Riley R."/>
            <person name="Champramary S."/>
            <person name="Plett K.L."/>
            <person name="Tsai I.J."/>
            <person name="Slot J."/>
            <person name="Sipos G."/>
            <person name="Plett J."/>
            <person name="Nagy L.G."/>
            <person name="Grigoriev I.V."/>
        </authorList>
    </citation>
    <scope>NUCLEOTIDE SEQUENCE</scope>
    <source>
        <strain evidence="1">FPL87.14</strain>
    </source>
</reference>
<evidence type="ECO:0000313" key="2">
    <source>
        <dbReference type="Proteomes" id="UP001175226"/>
    </source>
</evidence>
<keyword evidence="2" id="KW-1185">Reference proteome</keyword>
<protein>
    <submittedName>
        <fullName evidence="1">Uncharacterized protein</fullName>
    </submittedName>
</protein>
<dbReference type="AlphaFoldDB" id="A0AA39JF11"/>
<evidence type="ECO:0000313" key="1">
    <source>
        <dbReference type="EMBL" id="KAK0440124.1"/>
    </source>
</evidence>
<proteinExistence type="predicted"/>
<name>A0AA39JF11_9AGAR</name>
<gene>
    <name evidence="1" type="ORF">EV421DRAFT_1737503</name>
</gene>
<sequence length="312" mass="35132">MTVKVNSILRRFFLQRRPREKNLFVSDQVDLDTMTGLAPGSNLSCELGEEKTDPGYPRCKSLHVPVFYDPTLVRLSPYPATHCPSSTITVPKIWFIYNRLDGTNSEMNPSLCQGDPACHCTLCPYRGSHQSFELGVIRAICEPSIKLSTLRAICNVLQHPERLFKLTRREFRPREQTAKIDGGGRKVICPSADQKSILAVGNFGASGRLDFKDKKLESSRALFARETSTEWVAPARSCERYQRGDRLSLYPDESSITDTVVVETLRNPIGWEIALEYDEKRVDAHLVFLGNIDKPQLGETTQAPRRVAFVAV</sequence>
<comment type="caution">
    <text evidence="1">The sequence shown here is derived from an EMBL/GenBank/DDBJ whole genome shotgun (WGS) entry which is preliminary data.</text>
</comment>
<accession>A0AA39JF11</accession>
<organism evidence="1 2">
    <name type="scientific">Armillaria borealis</name>
    <dbReference type="NCBI Taxonomy" id="47425"/>
    <lineage>
        <taxon>Eukaryota</taxon>
        <taxon>Fungi</taxon>
        <taxon>Dikarya</taxon>
        <taxon>Basidiomycota</taxon>
        <taxon>Agaricomycotina</taxon>
        <taxon>Agaricomycetes</taxon>
        <taxon>Agaricomycetidae</taxon>
        <taxon>Agaricales</taxon>
        <taxon>Marasmiineae</taxon>
        <taxon>Physalacriaceae</taxon>
        <taxon>Armillaria</taxon>
    </lineage>
</organism>